<dbReference type="AlphaFoldDB" id="A0AAX4HD80"/>
<feature type="region of interest" description="Disordered" evidence="6">
    <location>
        <begin position="288"/>
        <end position="451"/>
    </location>
</feature>
<keyword evidence="3" id="KW-0677">Repeat</keyword>
<evidence type="ECO:0000259" key="7">
    <source>
        <dbReference type="PROSITE" id="PS50030"/>
    </source>
</evidence>
<keyword evidence="4 5" id="KW-0802">TPR repeat</keyword>
<evidence type="ECO:0000313" key="9">
    <source>
        <dbReference type="Proteomes" id="UP001338582"/>
    </source>
</evidence>
<feature type="compositionally biased region" description="Polar residues" evidence="6">
    <location>
        <begin position="55"/>
        <end position="78"/>
    </location>
</feature>
<keyword evidence="2" id="KW-0963">Cytoplasm</keyword>
<feature type="compositionally biased region" description="Polar residues" evidence="6">
    <location>
        <begin position="108"/>
        <end position="117"/>
    </location>
</feature>
<feature type="compositionally biased region" description="Acidic residues" evidence="6">
    <location>
        <begin position="300"/>
        <end position="312"/>
    </location>
</feature>
<dbReference type="GO" id="GO:0005829">
    <property type="term" value="C:cytosol"/>
    <property type="evidence" value="ECO:0007669"/>
    <property type="project" value="TreeGrafter"/>
</dbReference>
<name>A0AAX4HD80_9ASCO</name>
<dbReference type="SMART" id="SM00028">
    <property type="entry name" value="TPR"/>
    <property type="match status" value="3"/>
</dbReference>
<feature type="repeat" description="TPR" evidence="5">
    <location>
        <begin position="471"/>
        <end position="504"/>
    </location>
</feature>
<dbReference type="SUPFAM" id="SSF48452">
    <property type="entry name" value="TPR-like"/>
    <property type="match status" value="1"/>
</dbReference>
<comment type="subcellular location">
    <subcellularLocation>
        <location evidence="1">Cytoplasm</location>
    </subcellularLocation>
</comment>
<protein>
    <recommendedName>
        <fullName evidence="7">UBA domain-containing protein</fullName>
    </recommendedName>
</protein>
<evidence type="ECO:0000256" key="5">
    <source>
        <dbReference type="PROSITE-ProRule" id="PRU00339"/>
    </source>
</evidence>
<evidence type="ECO:0000313" key="8">
    <source>
        <dbReference type="EMBL" id="WPK25650.1"/>
    </source>
</evidence>
<evidence type="ECO:0000256" key="6">
    <source>
        <dbReference type="SAM" id="MobiDB-lite"/>
    </source>
</evidence>
<dbReference type="InterPro" id="IPR036869">
    <property type="entry name" value="J_dom_sf"/>
</dbReference>
<dbReference type="GO" id="GO:0005739">
    <property type="term" value="C:mitochondrion"/>
    <property type="evidence" value="ECO:0007669"/>
    <property type="project" value="TreeGrafter"/>
</dbReference>
<dbReference type="SUPFAM" id="SSF46934">
    <property type="entry name" value="UBA-like"/>
    <property type="match status" value="1"/>
</dbReference>
<dbReference type="EMBL" id="CP138896">
    <property type="protein sequence ID" value="WPK25650.1"/>
    <property type="molecule type" value="Genomic_DNA"/>
</dbReference>
<feature type="compositionally biased region" description="Basic and acidic residues" evidence="6">
    <location>
        <begin position="324"/>
        <end position="336"/>
    </location>
</feature>
<dbReference type="GO" id="GO:0006626">
    <property type="term" value="P:protein targeting to mitochondrion"/>
    <property type="evidence" value="ECO:0007669"/>
    <property type="project" value="TreeGrafter"/>
</dbReference>
<dbReference type="SUPFAM" id="SSF46565">
    <property type="entry name" value="Chaperone J-domain"/>
    <property type="match status" value="1"/>
</dbReference>
<proteinExistence type="predicted"/>
<gene>
    <name evidence="8" type="ORF">PUMCH_002975</name>
</gene>
<dbReference type="KEGG" id="asau:88174039"/>
<feature type="compositionally biased region" description="Polar residues" evidence="6">
    <location>
        <begin position="434"/>
        <end position="451"/>
    </location>
</feature>
<dbReference type="InterPro" id="IPR051982">
    <property type="entry name" value="CiliaryAsmbly_MitoImport"/>
</dbReference>
<dbReference type="InterPro" id="IPR015940">
    <property type="entry name" value="UBA"/>
</dbReference>
<feature type="compositionally biased region" description="Low complexity" evidence="6">
    <location>
        <begin position="381"/>
        <end position="398"/>
    </location>
</feature>
<organism evidence="8 9">
    <name type="scientific">Australozyma saopauloensis</name>
    <dbReference type="NCBI Taxonomy" id="291208"/>
    <lineage>
        <taxon>Eukaryota</taxon>
        <taxon>Fungi</taxon>
        <taxon>Dikarya</taxon>
        <taxon>Ascomycota</taxon>
        <taxon>Saccharomycotina</taxon>
        <taxon>Pichiomycetes</taxon>
        <taxon>Metschnikowiaceae</taxon>
        <taxon>Australozyma</taxon>
    </lineage>
</organism>
<feature type="compositionally biased region" description="Basic and acidic residues" evidence="6">
    <location>
        <begin position="288"/>
        <end position="299"/>
    </location>
</feature>
<dbReference type="RefSeq" id="XP_062878032.1">
    <property type="nucleotide sequence ID" value="XM_063021962.1"/>
</dbReference>
<feature type="region of interest" description="Disordered" evidence="6">
    <location>
        <begin position="132"/>
        <end position="167"/>
    </location>
</feature>
<dbReference type="Gene3D" id="1.10.287.110">
    <property type="entry name" value="DnaJ domain"/>
    <property type="match status" value="1"/>
</dbReference>
<dbReference type="GeneID" id="88174039"/>
<dbReference type="Proteomes" id="UP001338582">
    <property type="component" value="Chromosome 3"/>
</dbReference>
<evidence type="ECO:0000256" key="3">
    <source>
        <dbReference type="ARBA" id="ARBA00022737"/>
    </source>
</evidence>
<dbReference type="InterPro" id="IPR019734">
    <property type="entry name" value="TPR_rpt"/>
</dbReference>
<sequence length="758" mass="85240">MAPPKNDAFADLFQSAAGTSRKLTAAPMNDLSLKQPMAKKAVDNANWFDLEALSPGNSSTTSRQMTPQKSGLYSTTGFANASGLTSIDPFSLSSLSDSLPPQPQRPSNASPATQNGSLLDDEFTDAFVEETPKVAPTSSSSVSQIKTGQRTEQTLRQQTIPQRKRESRNDDIIAELVDIGFSIEDANEALLYAGPDLQECVNFIMNKNSKPSQQRSERMDFQRSQQRSPPDFNAAISDVSNKLYSTASWFIDTSKKKVISGISTLQQQHLNNKNSDGTPAWMKNQHKYKDGALERKNGESYEDYGTDEENINTEEIQRIIATQKQRERERQRERLSGRSPNPELRPRLPQKSSYEPPEMLLRPSRLKPSHSSPSPRPAFESTAPSQPSRPTSSQSETTNTTPQNNESVDLLGLTSETNKSPAQKFKLAGRGSTMDGSYSIPSRRTQVTSSRPLTPRIATNEVLNAFQQSDYETLKEKGAQAFSRGDFNDALEAYTKCLQAIPEKHELRIVITSNLALTAIKLGDYRLAKERCNEGIVLVGESYGDTQWTINDKSIKYWYIRLLSRKAESLEHMEQFPEALECYMLLISKHGVTDLKIMDAKRRVNKIVNPPKPQVKRQSALPTPAPASKAQSEKVQRIQQQHQKEKQEEQMKFELHDKVHDRTLQWSKGKETNIRALLMSLSDVLPQRLGFPFITNKVITMNDLMLTKKVKINYMKVISSIHPDKLEHLGVEDKMICQLVFVALNKAWDEFKVQNQIA</sequence>
<dbReference type="PANTHER" id="PTHR45984">
    <property type="entry name" value="RNA (RNA) POLYMERASE II ASSOCIATED PROTEIN HOMOLOG"/>
    <property type="match status" value="1"/>
</dbReference>
<feature type="region of interest" description="Disordered" evidence="6">
    <location>
        <begin position="208"/>
        <end position="232"/>
    </location>
</feature>
<dbReference type="GO" id="GO:0031072">
    <property type="term" value="F:heat shock protein binding"/>
    <property type="evidence" value="ECO:0007669"/>
    <property type="project" value="TreeGrafter"/>
</dbReference>
<dbReference type="PANTHER" id="PTHR45984:SF1">
    <property type="entry name" value="SPAG1 AXONEMAL DYNEIN ASSEMBLY FACTOR"/>
    <property type="match status" value="1"/>
</dbReference>
<feature type="compositionally biased region" description="Polar residues" evidence="6">
    <location>
        <begin position="136"/>
        <end position="161"/>
    </location>
</feature>
<feature type="domain" description="UBA" evidence="7">
    <location>
        <begin position="167"/>
        <end position="207"/>
    </location>
</feature>
<feature type="compositionally biased region" description="Low complexity" evidence="6">
    <location>
        <begin position="90"/>
        <end position="99"/>
    </location>
</feature>
<feature type="region of interest" description="Disordered" evidence="6">
    <location>
        <begin position="90"/>
        <end position="117"/>
    </location>
</feature>
<dbReference type="PROSITE" id="PS50030">
    <property type="entry name" value="UBA"/>
    <property type="match status" value="1"/>
</dbReference>
<dbReference type="Gene3D" id="1.25.40.10">
    <property type="entry name" value="Tetratricopeptide repeat domain"/>
    <property type="match status" value="1"/>
</dbReference>
<feature type="region of interest" description="Disordered" evidence="6">
    <location>
        <begin position="52"/>
        <end position="78"/>
    </location>
</feature>
<accession>A0AAX4HD80</accession>
<dbReference type="InterPro" id="IPR011990">
    <property type="entry name" value="TPR-like_helical_dom_sf"/>
</dbReference>
<dbReference type="InterPro" id="IPR009060">
    <property type="entry name" value="UBA-like_sf"/>
</dbReference>
<reference evidence="8 9" key="1">
    <citation type="submission" date="2023-10" db="EMBL/GenBank/DDBJ databases">
        <title>Draft Genome Sequence of Candida saopaulonensis from a very Premature Infant with Sepsis.</title>
        <authorList>
            <person name="Ning Y."/>
            <person name="Dai R."/>
            <person name="Xiao M."/>
            <person name="Xu Y."/>
            <person name="Yan Q."/>
            <person name="Zhang L."/>
        </authorList>
    </citation>
    <scope>NUCLEOTIDE SEQUENCE [LARGE SCALE GENOMIC DNA]</scope>
    <source>
        <strain evidence="8 9">19XY460</strain>
    </source>
</reference>
<dbReference type="PROSITE" id="PS50005">
    <property type="entry name" value="TPR"/>
    <property type="match status" value="1"/>
</dbReference>
<dbReference type="Gene3D" id="1.10.8.10">
    <property type="entry name" value="DNA helicase RuvA subunit, C-terminal domain"/>
    <property type="match status" value="1"/>
</dbReference>
<keyword evidence="9" id="KW-1185">Reference proteome</keyword>
<evidence type="ECO:0000256" key="1">
    <source>
        <dbReference type="ARBA" id="ARBA00004496"/>
    </source>
</evidence>
<feature type="region of interest" description="Disordered" evidence="6">
    <location>
        <begin position="608"/>
        <end position="633"/>
    </location>
</feature>
<evidence type="ECO:0000256" key="4">
    <source>
        <dbReference type="ARBA" id="ARBA00022803"/>
    </source>
</evidence>
<evidence type="ECO:0000256" key="2">
    <source>
        <dbReference type="ARBA" id="ARBA00022490"/>
    </source>
</evidence>